<evidence type="ECO:0000256" key="2">
    <source>
        <dbReference type="SAM" id="SignalP"/>
    </source>
</evidence>
<dbReference type="Gene3D" id="3.10.105.10">
    <property type="entry name" value="Dipeptide-binding Protein, Domain 3"/>
    <property type="match status" value="1"/>
</dbReference>
<keyword evidence="2" id="KW-0732">Signal</keyword>
<feature type="domain" description="Solute-binding protein family 5" evidence="3">
    <location>
        <begin position="101"/>
        <end position="509"/>
    </location>
</feature>
<evidence type="ECO:0000256" key="1">
    <source>
        <dbReference type="SAM" id="MobiDB-lite"/>
    </source>
</evidence>
<dbReference type="GO" id="GO:1904680">
    <property type="term" value="F:peptide transmembrane transporter activity"/>
    <property type="evidence" value="ECO:0007669"/>
    <property type="project" value="TreeGrafter"/>
</dbReference>
<name>A0AAU7B303_9ACTN</name>
<dbReference type="GO" id="GO:0015833">
    <property type="term" value="P:peptide transport"/>
    <property type="evidence" value="ECO:0007669"/>
    <property type="project" value="TreeGrafter"/>
</dbReference>
<organism evidence="4">
    <name type="scientific">Paraconexibacter sp. AEG42_29</name>
    <dbReference type="NCBI Taxonomy" id="2997339"/>
    <lineage>
        <taxon>Bacteria</taxon>
        <taxon>Bacillati</taxon>
        <taxon>Actinomycetota</taxon>
        <taxon>Thermoleophilia</taxon>
        <taxon>Solirubrobacterales</taxon>
        <taxon>Paraconexibacteraceae</taxon>
        <taxon>Paraconexibacter</taxon>
    </lineage>
</organism>
<feature type="compositionally biased region" description="Low complexity" evidence="1">
    <location>
        <begin position="25"/>
        <end position="50"/>
    </location>
</feature>
<feature type="chain" id="PRO_5043728011" evidence="2">
    <location>
        <begin position="24"/>
        <end position="593"/>
    </location>
</feature>
<dbReference type="PROSITE" id="PS51257">
    <property type="entry name" value="PROKAR_LIPOPROTEIN"/>
    <property type="match status" value="1"/>
</dbReference>
<dbReference type="SUPFAM" id="SSF53850">
    <property type="entry name" value="Periplasmic binding protein-like II"/>
    <property type="match status" value="1"/>
</dbReference>
<dbReference type="InterPro" id="IPR030678">
    <property type="entry name" value="Peptide/Ni-bd"/>
</dbReference>
<feature type="signal peptide" evidence="2">
    <location>
        <begin position="1"/>
        <end position="23"/>
    </location>
</feature>
<dbReference type="PANTHER" id="PTHR30290:SF83">
    <property type="entry name" value="ABC TRANSPORTER SUBSTRATE-BINDING PROTEIN"/>
    <property type="match status" value="1"/>
</dbReference>
<protein>
    <submittedName>
        <fullName evidence="4">Oligopeptide-binding protein OppA</fullName>
    </submittedName>
</protein>
<evidence type="ECO:0000313" key="4">
    <source>
        <dbReference type="EMBL" id="XAY08396.1"/>
    </source>
</evidence>
<dbReference type="Pfam" id="PF00496">
    <property type="entry name" value="SBP_bac_5"/>
    <property type="match status" value="1"/>
</dbReference>
<dbReference type="EMBL" id="CP114014">
    <property type="protein sequence ID" value="XAY08396.1"/>
    <property type="molecule type" value="Genomic_DNA"/>
</dbReference>
<dbReference type="InterPro" id="IPR000914">
    <property type="entry name" value="SBP_5_dom"/>
</dbReference>
<evidence type="ECO:0000259" key="3">
    <source>
        <dbReference type="Pfam" id="PF00496"/>
    </source>
</evidence>
<gene>
    <name evidence="4" type="primary">oppA</name>
    <name evidence="4" type="ORF">DSM112329_05296</name>
</gene>
<dbReference type="InterPro" id="IPR039424">
    <property type="entry name" value="SBP_5"/>
</dbReference>
<dbReference type="KEGG" id="parq:DSM112329_05296"/>
<dbReference type="PANTHER" id="PTHR30290">
    <property type="entry name" value="PERIPLASMIC BINDING COMPONENT OF ABC TRANSPORTER"/>
    <property type="match status" value="1"/>
</dbReference>
<feature type="region of interest" description="Disordered" evidence="1">
    <location>
        <begin position="25"/>
        <end position="57"/>
    </location>
</feature>
<dbReference type="PIRSF" id="PIRSF002741">
    <property type="entry name" value="MppA"/>
    <property type="match status" value="1"/>
</dbReference>
<dbReference type="Gene3D" id="3.40.190.10">
    <property type="entry name" value="Periplasmic binding protein-like II"/>
    <property type="match status" value="1"/>
</dbReference>
<dbReference type="GO" id="GO:0042597">
    <property type="term" value="C:periplasmic space"/>
    <property type="evidence" value="ECO:0007669"/>
    <property type="project" value="UniProtKB-ARBA"/>
</dbReference>
<reference evidence="4" key="1">
    <citation type="submission" date="2022-12" db="EMBL/GenBank/DDBJ databases">
        <title>Paraconexibacter alkalitolerans sp. nov. and Baekduia alba sp. nov., isolated from soil and emended description of the genera Paraconexibacter (Chun et al., 2020) and Baekduia (An et al., 2020).</title>
        <authorList>
            <person name="Vieira S."/>
            <person name="Huber K.J."/>
            <person name="Geppert A."/>
            <person name="Wolf J."/>
            <person name="Neumann-Schaal M."/>
            <person name="Muesken M."/>
            <person name="Overmann J."/>
        </authorList>
    </citation>
    <scope>NUCLEOTIDE SEQUENCE</scope>
    <source>
        <strain evidence="4">AEG42_29</strain>
    </source>
</reference>
<dbReference type="GO" id="GO:0043190">
    <property type="term" value="C:ATP-binding cassette (ABC) transporter complex"/>
    <property type="evidence" value="ECO:0007669"/>
    <property type="project" value="InterPro"/>
</dbReference>
<proteinExistence type="predicted"/>
<accession>A0AAU7B303</accession>
<sequence>MTSRMMRLVLAGGVSALALGVSACGSDDDTSSTPAGSATTASTGTPAKAPTEGKQGGVLTQLGASDVDYLDPGHSYYTGGYQVIYATNKTLYSFKPGEDVPVPDLADGEPEIAPDNKTITVKLQKNVKFAPPVNRVITSKDVKYAFERAFSKNVGGQYTFFFASIVGAPKKPTTGVKPISGITTPDDNTIVFKLSTASAPSVAPALVMPITAPVPQEYAEKFDAKNPSTYNTHVVASGPYMVKNDAQGNTTGYQAGKSINLVRNPNWNKATDYRPAYLDEIKITTNESNMSVAAQQILEGSHMAIDTNPPSAELKLAVTRYKEQYGQVASGGFRWFPLNQKIKPLDNINVRKAILAGFDRTAAIKARGGKFVGDPGTHFIPPGVPGFEEAGGAKGPGQDFLANPRGDAALAAEYMKKAGYPSGKYTGKEELLMITANADPGKAQALVAKAQLEKLGFKIRLRQVPQDAVYTEYCQVPKKEVAICGAAGWFKDFNDPQSMLEPTFKGSSYNPDGGNNNLGALQDPAIDAAMDKAALLTGDERFKAWAAIDKLIVDQAPAIPFIWDKTTIIWSKDVAGAVNGYYTLLDYSFTSLK</sequence>
<dbReference type="AlphaFoldDB" id="A0AAU7B303"/>